<comment type="subcellular location">
    <subcellularLocation>
        <location evidence="1">Cell membrane</location>
        <topology evidence="1">Multi-pass membrane protein</topology>
    </subcellularLocation>
</comment>
<dbReference type="Proteomes" id="UP001353858">
    <property type="component" value="Unassembled WGS sequence"/>
</dbReference>
<feature type="transmembrane region" description="Helical" evidence="8">
    <location>
        <begin position="1075"/>
        <end position="1095"/>
    </location>
</feature>
<feature type="transmembrane region" description="Helical" evidence="8">
    <location>
        <begin position="380"/>
        <end position="404"/>
    </location>
</feature>
<feature type="transmembrane region" description="Helical" evidence="8">
    <location>
        <begin position="337"/>
        <end position="360"/>
    </location>
</feature>
<dbReference type="InterPro" id="IPR050549">
    <property type="entry name" value="MFS_Trehalose_Transporter"/>
</dbReference>
<evidence type="ECO:0000256" key="6">
    <source>
        <dbReference type="ARBA" id="ARBA00022989"/>
    </source>
</evidence>
<evidence type="ECO:0000256" key="3">
    <source>
        <dbReference type="ARBA" id="ARBA00022475"/>
    </source>
</evidence>
<keyword evidence="5 8" id="KW-0812">Transmembrane</keyword>
<feature type="transmembrane region" description="Helical" evidence="8">
    <location>
        <begin position="681"/>
        <end position="699"/>
    </location>
</feature>
<feature type="domain" description="Major facilitator superfamily (MFS) profile" evidence="9">
    <location>
        <begin position="23"/>
        <end position="472"/>
    </location>
</feature>
<keyword evidence="7 8" id="KW-0472">Membrane</keyword>
<feature type="transmembrane region" description="Helical" evidence="8">
    <location>
        <begin position="20"/>
        <end position="46"/>
    </location>
</feature>
<feature type="transmembrane region" description="Helical" evidence="8">
    <location>
        <begin position="777"/>
        <end position="805"/>
    </location>
</feature>
<feature type="transmembrane region" description="Helical" evidence="8">
    <location>
        <begin position="309"/>
        <end position="330"/>
    </location>
</feature>
<dbReference type="GO" id="GO:0005886">
    <property type="term" value="C:plasma membrane"/>
    <property type="evidence" value="ECO:0007669"/>
    <property type="project" value="UniProtKB-SubCell"/>
</dbReference>
<evidence type="ECO:0000259" key="9">
    <source>
        <dbReference type="PROSITE" id="PS50850"/>
    </source>
</evidence>
<feature type="transmembrane region" description="Helical" evidence="8">
    <location>
        <begin position="1365"/>
        <end position="1386"/>
    </location>
</feature>
<feature type="domain" description="Major facilitator superfamily (MFS) profile" evidence="9">
    <location>
        <begin position="523"/>
        <end position="980"/>
    </location>
</feature>
<feature type="transmembrane region" description="Helical" evidence="8">
    <location>
        <begin position="66"/>
        <end position="85"/>
    </location>
</feature>
<dbReference type="FunFam" id="1.20.1250.20:FF:000218">
    <property type="entry name" value="facilitated trehalose transporter Tret1"/>
    <property type="match status" value="3"/>
</dbReference>
<gene>
    <name evidence="10" type="ORF">RN001_008717</name>
</gene>
<feature type="transmembrane region" description="Helical" evidence="8">
    <location>
        <begin position="1050"/>
        <end position="1069"/>
    </location>
</feature>
<feature type="transmembrane region" description="Helical" evidence="8">
    <location>
        <begin position="269"/>
        <end position="289"/>
    </location>
</feature>
<dbReference type="GO" id="GO:0022857">
    <property type="term" value="F:transmembrane transporter activity"/>
    <property type="evidence" value="ECO:0007669"/>
    <property type="project" value="InterPro"/>
</dbReference>
<dbReference type="PROSITE" id="PS50850">
    <property type="entry name" value="MFS"/>
    <property type="match status" value="3"/>
</dbReference>
<feature type="transmembrane region" description="Helical" evidence="8">
    <location>
        <begin position="566"/>
        <end position="587"/>
    </location>
</feature>
<feature type="transmembrane region" description="Helical" evidence="8">
    <location>
        <begin position="1135"/>
        <end position="1158"/>
    </location>
</feature>
<feature type="transmembrane region" description="Helical" evidence="8">
    <location>
        <begin position="446"/>
        <end position="468"/>
    </location>
</feature>
<feature type="transmembrane region" description="Helical" evidence="8">
    <location>
        <begin position="957"/>
        <end position="976"/>
    </location>
</feature>
<evidence type="ECO:0000256" key="8">
    <source>
        <dbReference type="SAM" id="Phobius"/>
    </source>
</evidence>
<proteinExistence type="predicted"/>
<feature type="transmembrane region" description="Helical" evidence="8">
    <location>
        <begin position="888"/>
        <end position="913"/>
    </location>
</feature>
<keyword evidence="2" id="KW-0813">Transport</keyword>
<feature type="transmembrane region" description="Helical" evidence="8">
    <location>
        <begin position="120"/>
        <end position="141"/>
    </location>
</feature>
<evidence type="ECO:0000256" key="7">
    <source>
        <dbReference type="ARBA" id="ARBA00023136"/>
    </source>
</evidence>
<dbReference type="EMBL" id="JARPUR010000003">
    <property type="protein sequence ID" value="KAK4880571.1"/>
    <property type="molecule type" value="Genomic_DNA"/>
</dbReference>
<feature type="transmembrane region" description="Helical" evidence="8">
    <location>
        <begin position="1398"/>
        <end position="1416"/>
    </location>
</feature>
<feature type="transmembrane region" description="Helical" evidence="8">
    <location>
        <begin position="181"/>
        <end position="199"/>
    </location>
</feature>
<keyword evidence="4" id="KW-0762">Sugar transport</keyword>
<feature type="transmembrane region" description="Helical" evidence="8">
    <location>
        <begin position="817"/>
        <end position="841"/>
    </location>
</feature>
<dbReference type="Gene3D" id="1.20.1250.20">
    <property type="entry name" value="MFS general substrate transporter like domains"/>
    <property type="match status" value="3"/>
</dbReference>
<name>A0AAN7PDP4_9COLE</name>
<organism evidence="10 11">
    <name type="scientific">Aquatica leii</name>
    <dbReference type="NCBI Taxonomy" id="1421715"/>
    <lineage>
        <taxon>Eukaryota</taxon>
        <taxon>Metazoa</taxon>
        <taxon>Ecdysozoa</taxon>
        <taxon>Arthropoda</taxon>
        <taxon>Hexapoda</taxon>
        <taxon>Insecta</taxon>
        <taxon>Pterygota</taxon>
        <taxon>Neoptera</taxon>
        <taxon>Endopterygota</taxon>
        <taxon>Coleoptera</taxon>
        <taxon>Polyphaga</taxon>
        <taxon>Elateriformia</taxon>
        <taxon>Elateroidea</taxon>
        <taxon>Lampyridae</taxon>
        <taxon>Luciolinae</taxon>
        <taxon>Aquatica</taxon>
    </lineage>
</organism>
<evidence type="ECO:0000256" key="1">
    <source>
        <dbReference type="ARBA" id="ARBA00004651"/>
    </source>
</evidence>
<feature type="transmembrane region" description="Helical" evidence="8">
    <location>
        <begin position="1107"/>
        <end position="1129"/>
    </location>
</feature>
<feature type="transmembrane region" description="Helical" evidence="8">
    <location>
        <begin position="1256"/>
        <end position="1277"/>
    </location>
</feature>
<feature type="transmembrane region" description="Helical" evidence="8">
    <location>
        <begin position="925"/>
        <end position="945"/>
    </location>
</feature>
<reference evidence="11" key="1">
    <citation type="submission" date="2023-01" db="EMBL/GenBank/DDBJ databases">
        <title>Key to firefly adult light organ development and bioluminescence: homeobox transcription factors regulate luciferase expression and transportation to peroxisome.</title>
        <authorList>
            <person name="Fu X."/>
        </authorList>
    </citation>
    <scope>NUCLEOTIDE SEQUENCE [LARGE SCALE GENOMIC DNA]</scope>
</reference>
<evidence type="ECO:0000256" key="5">
    <source>
        <dbReference type="ARBA" id="ARBA00022692"/>
    </source>
</evidence>
<dbReference type="InterPro" id="IPR020846">
    <property type="entry name" value="MFS_dom"/>
</dbReference>
<feature type="transmembrane region" description="Helical" evidence="8">
    <location>
        <begin position="848"/>
        <end position="868"/>
    </location>
</feature>
<feature type="transmembrane region" description="Helical" evidence="8">
    <location>
        <begin position="620"/>
        <end position="641"/>
    </location>
</feature>
<dbReference type="PANTHER" id="PTHR48021">
    <property type="match status" value="1"/>
</dbReference>
<dbReference type="PANTHER" id="PTHR48021:SF39">
    <property type="entry name" value="MAJOR FACILITATOR SUPERFAMILY (MFS) PROFILE DOMAIN-CONTAINING PROTEIN"/>
    <property type="match status" value="1"/>
</dbReference>
<protein>
    <recommendedName>
        <fullName evidence="9">Major facilitator superfamily (MFS) profile domain-containing protein</fullName>
    </recommendedName>
</protein>
<feature type="transmembrane region" description="Helical" evidence="8">
    <location>
        <begin position="416"/>
        <end position="434"/>
    </location>
</feature>
<feature type="transmembrane region" description="Helical" evidence="8">
    <location>
        <begin position="653"/>
        <end position="675"/>
    </location>
</feature>
<keyword evidence="3" id="KW-1003">Cell membrane</keyword>
<feature type="transmembrane region" description="Helical" evidence="8">
    <location>
        <begin position="521"/>
        <end position="546"/>
    </location>
</feature>
<feature type="domain" description="Major facilitator superfamily (MFS) profile" evidence="9">
    <location>
        <begin position="971"/>
        <end position="1420"/>
    </location>
</feature>
<feature type="transmembrane region" description="Helical" evidence="8">
    <location>
        <begin position="1284"/>
        <end position="1305"/>
    </location>
</feature>
<dbReference type="InterPro" id="IPR005828">
    <property type="entry name" value="MFS_sugar_transport-like"/>
</dbReference>
<accession>A0AAN7PDP4</accession>
<evidence type="ECO:0000313" key="11">
    <source>
        <dbReference type="Proteomes" id="UP001353858"/>
    </source>
</evidence>
<comment type="caution">
    <text evidence="10">The sequence shown here is derived from an EMBL/GenBank/DDBJ whole genome shotgun (WGS) entry which is preliminary data.</text>
</comment>
<evidence type="ECO:0000256" key="4">
    <source>
        <dbReference type="ARBA" id="ARBA00022597"/>
    </source>
</evidence>
<feature type="transmembrane region" description="Helical" evidence="8">
    <location>
        <begin position="1329"/>
        <end position="1353"/>
    </location>
</feature>
<dbReference type="InterPro" id="IPR036259">
    <property type="entry name" value="MFS_trans_sf"/>
</dbReference>
<evidence type="ECO:0000256" key="2">
    <source>
        <dbReference type="ARBA" id="ARBA00022448"/>
    </source>
</evidence>
<dbReference type="SUPFAM" id="SSF103473">
    <property type="entry name" value="MFS general substrate transporter"/>
    <property type="match status" value="3"/>
</dbReference>
<sequence>MEPTTSASKLEPKNSETKAILAQLIAINVNNILLMSNGMIAGYPTILIPGLSEDTSNRIEIAENEISWIGSISFATALIGCFLSGTITNPIGRSRSIHIVSPFVFGSWLIFNFASQVWHLYLALCLCGFFSSVIEAPIISYKAEVSQPHLRGMLSATSTLFVIFGVLLEFILGTFFHWKTVALISSAFPFIAFALLFFIPESPHWLLMNAKIHQARRSLAWLRGWTTMDHIEKEYEKMLSDCKEFDNITVFNHKPKWSQIILNYTKKSFVWPLALVSFTYLLANVTGLVSLQTYAVNIFATLQTPMDKYYATVILGIVQVLGCFVSLFFVRYFGKRVTAFVSVLGVALCNVIVGIYAYVIDVKYLQFTNETSQVHFSSNTWLPLCVLISMAFIGHVGLRVIPWILVGEVFSHETRAVGCGIGSAVYSLLAFFGNKTFLSMTLVMEISGTCLFYAGVCILGFIVMYLFLPETEGKDLQEVIDHFANISKLDNKLPFILKMESKIYKSVPKLEQKYSETKATLAQLIAVNVNNILLVSNGMTSGYPTILIPGLLSDKSNTIPIEEHQISWIGSITFMTALIGCFLSGIVTHPIGRTKAIQIASPFVVVSWLIFNFASEVWHLYLALCLCGFFSSILEAPILSYKAEVSQSHLRGILSSTSTLSVIVGILLEFILGTFFHWRTAALITSAVPFIGFVSLFFIPESPLWLLMKAKTDPARRSLAWLRGWTTLDLIEEEYQTMLSGCKELPFYESIQNKNKTVFNNKSKWSQSILNYTKKSFLYPVVLVLCICFLANFTGLCTLQTYAVSIFATLRVPIDKYYATVILGVAEVIGCFLSLFFVRFFGKRVTEFISLLGVAVCNVIVGIYAYAIDVKYLQFQNETTKIYSSSNAWLPLCALVSMAFIGHVGLRVIAWALIGEVFSNETRAVGCGIGGAVFFLLSFFANKTFLSIASVMEISGIYWFHAGVCILGFIIMYFFLPETEGKDLKEVINHFAGISRLDNEVKKRIVNLPSAKNKNNLATETSTEFICIILGSIGSGVCTQYLGRKRFMQVLTVPLCIIWLTFTFCNQIWQVYLGLALYGICQGLVESPVMSYVAGVTQPRLRGILSATNTLSVMFGVFLEFCLGTLLSWRNAACASTIVPICAFILLCFIPESPHWLMMHNKLKKTQKSLAWLRGWTIIENVNEEFQEMCRNHSMAEDQKDTNVNFNIRNYFKKNFYRPLLLVSFVAFLSTFSGFMTLQTYAVSIFHTLQVPINEFYATIILGVVQFIGCSITIVLIKYCGKRIMIFISMIGLAICECVVGFYAYSKNTNNLIFRDEIELRSSLTETRWIPLTFLILLSFFGSCGLRSLPWILICEIYTHETRAVGCGLLAAVFYTFNFIANKLFIDMVETLTLPGIYWFYCCLTFFGVTVLYFILPETEGKTLEEIVDHFSGTSKLDNSIRKRIYK</sequence>
<dbReference type="Pfam" id="PF00083">
    <property type="entry name" value="Sugar_tr"/>
    <property type="match status" value="3"/>
</dbReference>
<feature type="transmembrane region" description="Helical" evidence="8">
    <location>
        <begin position="1216"/>
        <end position="1236"/>
    </location>
</feature>
<feature type="transmembrane region" description="Helical" evidence="8">
    <location>
        <begin position="153"/>
        <end position="175"/>
    </location>
</feature>
<evidence type="ECO:0000313" key="10">
    <source>
        <dbReference type="EMBL" id="KAK4880571.1"/>
    </source>
</evidence>
<keyword evidence="6 8" id="KW-1133">Transmembrane helix</keyword>
<keyword evidence="11" id="KW-1185">Reference proteome</keyword>